<keyword evidence="5 6" id="KW-0472">Membrane</keyword>
<evidence type="ECO:0000256" key="2">
    <source>
        <dbReference type="ARBA" id="ARBA00022475"/>
    </source>
</evidence>
<comment type="caution">
    <text evidence="8">The sequence shown here is derived from an EMBL/GenBank/DDBJ whole genome shotgun (WGS) entry which is preliminary data.</text>
</comment>
<protein>
    <submittedName>
        <fullName evidence="8">Peptidase</fullName>
    </submittedName>
</protein>
<reference evidence="8 9" key="1">
    <citation type="submission" date="2020-03" db="EMBL/GenBank/DDBJ databases">
        <title>The genome sequence of Microvirga sp. c23x22.</title>
        <authorList>
            <person name="Zhang X."/>
        </authorList>
    </citation>
    <scope>NUCLEOTIDE SEQUENCE [LARGE SCALE GENOMIC DNA]</scope>
    <source>
        <strain evidence="9">c23x22</strain>
    </source>
</reference>
<accession>A0ABX0VEW6</accession>
<dbReference type="PANTHER" id="PTHR36506">
    <property type="entry name" value="PREFLAGELLIN PEPTIDASE"/>
    <property type="match status" value="1"/>
</dbReference>
<keyword evidence="3 6" id="KW-0812">Transmembrane</keyword>
<dbReference type="InterPro" id="IPR000045">
    <property type="entry name" value="Prepilin_IV_endopep_pep"/>
</dbReference>
<evidence type="ECO:0000313" key="9">
    <source>
        <dbReference type="Proteomes" id="UP000707352"/>
    </source>
</evidence>
<dbReference type="EMBL" id="JAATJS010000008">
    <property type="protein sequence ID" value="NIX78385.1"/>
    <property type="molecule type" value="Genomic_DNA"/>
</dbReference>
<name>A0ABX0VEW6_9HYPH</name>
<feature type="transmembrane region" description="Helical" evidence="6">
    <location>
        <begin position="102"/>
        <end position="126"/>
    </location>
</feature>
<proteinExistence type="predicted"/>
<keyword evidence="9" id="KW-1185">Reference proteome</keyword>
<dbReference type="InterPro" id="IPR052218">
    <property type="entry name" value="Preflagellin_Peptidase"/>
</dbReference>
<sequence>MAAAIIAKYIASLCFVVAIIWAGAADLVTMQIRNRLILFLLTSYAVFAPLSGVGWSEIGWAVTSAGGILLFMFVLFGFGWVGGGDAKLAAVVALWLGADHTLAYVLHTALFGGIFTILILQFRLTVLPVQCLTVPWIMRLHAPGGGVPYGVAIAAAALFVFPATHWMQTLA</sequence>
<evidence type="ECO:0000256" key="5">
    <source>
        <dbReference type="ARBA" id="ARBA00023136"/>
    </source>
</evidence>
<keyword evidence="4 6" id="KW-1133">Transmembrane helix</keyword>
<dbReference type="Pfam" id="PF01478">
    <property type="entry name" value="Peptidase_A24"/>
    <property type="match status" value="1"/>
</dbReference>
<feature type="transmembrane region" description="Helical" evidence="6">
    <location>
        <begin position="61"/>
        <end position="81"/>
    </location>
</feature>
<feature type="transmembrane region" description="Helical" evidence="6">
    <location>
        <begin position="6"/>
        <end position="24"/>
    </location>
</feature>
<dbReference type="Proteomes" id="UP000707352">
    <property type="component" value="Unassembled WGS sequence"/>
</dbReference>
<gene>
    <name evidence="8" type="ORF">HB375_17465</name>
</gene>
<evidence type="ECO:0000259" key="7">
    <source>
        <dbReference type="Pfam" id="PF01478"/>
    </source>
</evidence>
<evidence type="ECO:0000256" key="3">
    <source>
        <dbReference type="ARBA" id="ARBA00022692"/>
    </source>
</evidence>
<feature type="transmembrane region" description="Helical" evidence="6">
    <location>
        <begin position="36"/>
        <end position="55"/>
    </location>
</feature>
<organism evidence="8 9">
    <name type="scientific">Microvirga terricola</name>
    <dbReference type="NCBI Taxonomy" id="2719797"/>
    <lineage>
        <taxon>Bacteria</taxon>
        <taxon>Pseudomonadati</taxon>
        <taxon>Pseudomonadota</taxon>
        <taxon>Alphaproteobacteria</taxon>
        <taxon>Hyphomicrobiales</taxon>
        <taxon>Methylobacteriaceae</taxon>
        <taxon>Microvirga</taxon>
    </lineage>
</organism>
<evidence type="ECO:0000313" key="8">
    <source>
        <dbReference type="EMBL" id="NIX78385.1"/>
    </source>
</evidence>
<feature type="transmembrane region" description="Helical" evidence="6">
    <location>
        <begin position="146"/>
        <end position="167"/>
    </location>
</feature>
<comment type="subcellular location">
    <subcellularLocation>
        <location evidence="1">Cell membrane</location>
        <topology evidence="1">Multi-pass membrane protein</topology>
    </subcellularLocation>
</comment>
<evidence type="ECO:0000256" key="4">
    <source>
        <dbReference type="ARBA" id="ARBA00022989"/>
    </source>
</evidence>
<dbReference type="PANTHER" id="PTHR36506:SF1">
    <property type="entry name" value="PREFLAGELLIN PEPTIDASE"/>
    <property type="match status" value="1"/>
</dbReference>
<dbReference type="RefSeq" id="WP_167674378.1">
    <property type="nucleotide sequence ID" value="NZ_JAATJS010000008.1"/>
</dbReference>
<dbReference type="Gene3D" id="1.20.120.1220">
    <property type="match status" value="1"/>
</dbReference>
<evidence type="ECO:0000256" key="6">
    <source>
        <dbReference type="SAM" id="Phobius"/>
    </source>
</evidence>
<keyword evidence="2" id="KW-1003">Cell membrane</keyword>
<evidence type="ECO:0000256" key="1">
    <source>
        <dbReference type="ARBA" id="ARBA00004651"/>
    </source>
</evidence>
<feature type="domain" description="Prepilin type IV endopeptidase peptidase" evidence="7">
    <location>
        <begin position="14"/>
        <end position="117"/>
    </location>
</feature>